<proteinExistence type="predicted"/>
<dbReference type="OrthoDB" id="2555634at2759"/>
<evidence type="ECO:0000313" key="3">
    <source>
        <dbReference type="EMBL" id="KAF6765239.1"/>
    </source>
</evidence>
<feature type="compositionally biased region" description="Low complexity" evidence="2">
    <location>
        <begin position="226"/>
        <end position="245"/>
    </location>
</feature>
<keyword evidence="1" id="KW-0175">Coiled coil</keyword>
<feature type="compositionally biased region" description="Low complexity" evidence="2">
    <location>
        <begin position="35"/>
        <end position="52"/>
    </location>
</feature>
<feature type="region of interest" description="Disordered" evidence="2">
    <location>
        <begin position="27"/>
        <end position="252"/>
    </location>
</feature>
<protein>
    <submittedName>
        <fullName evidence="3">Mitotic checkpoint regulator, MAD2B-interacting-domain-containing protein</fullName>
    </submittedName>
</protein>
<dbReference type="EMBL" id="JACGCI010000003">
    <property type="protein sequence ID" value="KAF6765239.1"/>
    <property type="molecule type" value="Genomic_DNA"/>
</dbReference>
<evidence type="ECO:0000256" key="2">
    <source>
        <dbReference type="SAM" id="MobiDB-lite"/>
    </source>
</evidence>
<dbReference type="PANTHER" id="PTHR13621">
    <property type="entry name" value="PROLINE-RICH PROTEIN PRCC"/>
    <property type="match status" value="1"/>
</dbReference>
<evidence type="ECO:0000313" key="4">
    <source>
        <dbReference type="Proteomes" id="UP000521943"/>
    </source>
</evidence>
<comment type="caution">
    <text evidence="3">The sequence shown here is derived from an EMBL/GenBank/DDBJ whole genome shotgun (WGS) entry which is preliminary data.</text>
</comment>
<name>A0A8H6IIT8_9AGAR</name>
<feature type="compositionally biased region" description="Low complexity" evidence="2">
    <location>
        <begin position="91"/>
        <end position="100"/>
    </location>
</feature>
<feature type="compositionally biased region" description="Polar residues" evidence="2">
    <location>
        <begin position="188"/>
        <end position="197"/>
    </location>
</feature>
<dbReference type="Pfam" id="PF10253">
    <property type="entry name" value="PRCC"/>
    <property type="match status" value="1"/>
</dbReference>
<dbReference type="AlphaFoldDB" id="A0A8H6IIT8"/>
<gene>
    <name evidence="3" type="ORF">DFP72DRAFT_336910</name>
</gene>
<feature type="coiled-coil region" evidence="1">
    <location>
        <begin position="363"/>
        <end position="397"/>
    </location>
</feature>
<dbReference type="Proteomes" id="UP000521943">
    <property type="component" value="Unassembled WGS sequence"/>
</dbReference>
<dbReference type="PANTHER" id="PTHR13621:SF2">
    <property type="entry name" value="PROLINE-RICH PROTEIN PRCC"/>
    <property type="match status" value="1"/>
</dbReference>
<organism evidence="3 4">
    <name type="scientific">Ephemerocybe angulata</name>
    <dbReference type="NCBI Taxonomy" id="980116"/>
    <lineage>
        <taxon>Eukaryota</taxon>
        <taxon>Fungi</taxon>
        <taxon>Dikarya</taxon>
        <taxon>Basidiomycota</taxon>
        <taxon>Agaricomycotina</taxon>
        <taxon>Agaricomycetes</taxon>
        <taxon>Agaricomycetidae</taxon>
        <taxon>Agaricales</taxon>
        <taxon>Agaricineae</taxon>
        <taxon>Psathyrellaceae</taxon>
        <taxon>Ephemerocybe</taxon>
    </lineage>
</organism>
<evidence type="ECO:0000256" key="1">
    <source>
        <dbReference type="SAM" id="Coils"/>
    </source>
</evidence>
<keyword evidence="4" id="KW-1185">Reference proteome</keyword>
<dbReference type="InterPro" id="IPR018800">
    <property type="entry name" value="PRCC"/>
</dbReference>
<sequence>MAVTQFSTSFQLPLSTHIMGLLVDYGSDSDSEQEAAPVAVVKPSQASSSQPKKPAPKKKIGIALPALSKRNDEEDAPEDSIDDRPAKKPRLGSGKSSLLGMLPAPKSNKPIAVPQQRVLGGGSGPGLVFSSSRPTDDIPSQEASEAPSNPYAATMSEEVDEDAPKPSTSSKPFLLPPSLQKKRANVSLEETSANTPRPIQPPTKPAVPTVDFFGLSGATSSAHKFPQLSSSKPSIPSLSSAPALPDFEVPEPTPYDPYPGYYQLPSGQWAQHDAEYYAKFTKKWKYDYDAHVRALEKGTVKGFEGYDASNAQQIDPVEEMERAKKEVKEREEYKALTAGAGAGPSEPKMKISAAKMSGVARSRHQLSTLLKEAYENREALEERIAQGKRNRKEAGNKYGF</sequence>
<accession>A0A8H6IIT8</accession>
<dbReference type="GO" id="GO:0005634">
    <property type="term" value="C:nucleus"/>
    <property type="evidence" value="ECO:0007669"/>
    <property type="project" value="TreeGrafter"/>
</dbReference>
<reference evidence="3 4" key="1">
    <citation type="submission" date="2020-07" db="EMBL/GenBank/DDBJ databases">
        <title>Comparative genomics of pyrophilous fungi reveals a link between fire events and developmental genes.</title>
        <authorList>
            <consortium name="DOE Joint Genome Institute"/>
            <person name="Steindorff A.S."/>
            <person name="Carver A."/>
            <person name="Calhoun S."/>
            <person name="Stillman K."/>
            <person name="Liu H."/>
            <person name="Lipzen A."/>
            <person name="Pangilinan J."/>
            <person name="Labutti K."/>
            <person name="Bruns T.D."/>
            <person name="Grigoriev I.V."/>
        </authorList>
    </citation>
    <scope>NUCLEOTIDE SEQUENCE [LARGE SCALE GENOMIC DNA]</scope>
    <source>
        <strain evidence="3 4">CBS 144469</strain>
    </source>
</reference>